<reference evidence="1 2" key="1">
    <citation type="submission" date="2020-01" db="EMBL/GenBank/DDBJ databases">
        <authorList>
            <person name="Deng T."/>
        </authorList>
    </citation>
    <scope>NUCLEOTIDE SEQUENCE [LARGE SCALE GENOMIC DNA]</scope>
    <source>
        <strain evidence="1 2">5221</strain>
    </source>
</reference>
<organism evidence="1 2">
    <name type="scientific">Brevibacterium rongguiense</name>
    <dbReference type="NCBI Taxonomy" id="2695267"/>
    <lineage>
        <taxon>Bacteria</taxon>
        <taxon>Bacillati</taxon>
        <taxon>Actinomycetota</taxon>
        <taxon>Actinomycetes</taxon>
        <taxon>Micrococcales</taxon>
        <taxon>Brevibacteriaceae</taxon>
        <taxon>Brevibacterium</taxon>
    </lineage>
</organism>
<dbReference type="EMBL" id="WWEQ01000007">
    <property type="protein sequence ID" value="MYM18940.1"/>
    <property type="molecule type" value="Genomic_DNA"/>
</dbReference>
<gene>
    <name evidence="1" type="ORF">GSY69_02830</name>
</gene>
<sequence length="261" mass="27028">MLARGELTDLGRIPGASNDTRLVLAALGPTVRRAVYKPIAGERPLHDFPAGSLAGREAAAAVLDAQLGTDVVPPTVLRADAPLGPGSLQAYVEPDPDAAEPVGVFAPAEVPAGWAPVFAAQTEDGAEVLVAHAPWERLRALAFFDALANNADRKASHIVAGDFAFSPAQPRLWAIDNGLCFHAEDKVRTVLWGFAGAPLSAAETAATQRAADPDGAAARELAGLLAAPEIAALQARARALLAAGALPEPPAHRYPIPWPPL</sequence>
<dbReference type="NCBIfam" id="TIGR03843">
    <property type="entry name" value="SCO1664 family protein"/>
    <property type="match status" value="1"/>
</dbReference>
<name>A0A6N9H4J7_9MICO</name>
<proteinExistence type="predicted"/>
<comment type="caution">
    <text evidence="1">The sequence shown here is derived from an EMBL/GenBank/DDBJ whole genome shotgun (WGS) entry which is preliminary data.</text>
</comment>
<keyword evidence="2" id="KW-1185">Reference proteome</keyword>
<accession>A0A6N9H4J7</accession>
<dbReference type="Proteomes" id="UP000469215">
    <property type="component" value="Unassembled WGS sequence"/>
</dbReference>
<dbReference type="AlphaFoldDB" id="A0A6N9H4J7"/>
<protein>
    <submittedName>
        <fullName evidence="1">SCO1664 family protein</fullName>
    </submittedName>
</protein>
<dbReference type="InterPro" id="IPR022292">
    <property type="entry name" value="CHP03843"/>
</dbReference>
<evidence type="ECO:0000313" key="1">
    <source>
        <dbReference type="EMBL" id="MYM18940.1"/>
    </source>
</evidence>
<evidence type="ECO:0000313" key="2">
    <source>
        <dbReference type="Proteomes" id="UP000469215"/>
    </source>
</evidence>